<evidence type="ECO:0000256" key="9">
    <source>
        <dbReference type="ARBA" id="ARBA00022737"/>
    </source>
</evidence>
<dbReference type="PROSITE" id="PS01359">
    <property type="entry name" value="ZF_PHD_1"/>
    <property type="match status" value="1"/>
</dbReference>
<dbReference type="InterPro" id="IPR050777">
    <property type="entry name" value="SET2_Histone-Lys_MeTrsfase"/>
</dbReference>
<evidence type="ECO:0000259" key="22">
    <source>
        <dbReference type="PROSITE" id="PS50868"/>
    </source>
</evidence>
<proteinExistence type="predicted"/>
<dbReference type="Pfam" id="PF17907">
    <property type="entry name" value="AWS"/>
    <property type="match status" value="1"/>
</dbReference>
<evidence type="ECO:0000256" key="6">
    <source>
        <dbReference type="ARBA" id="ARBA00022679"/>
    </source>
</evidence>
<keyword evidence="13" id="KW-0805">Transcription regulation</keyword>
<dbReference type="GO" id="GO:0008270">
    <property type="term" value="F:zinc ion binding"/>
    <property type="evidence" value="ECO:0007669"/>
    <property type="project" value="UniProtKB-KW"/>
</dbReference>
<dbReference type="GO" id="GO:0140938">
    <property type="term" value="F:histone H3 methyltransferase activity"/>
    <property type="evidence" value="ECO:0007669"/>
    <property type="project" value="UniProtKB-ARBA"/>
</dbReference>
<evidence type="ECO:0000313" key="24">
    <source>
        <dbReference type="EMBL" id="KAK9880140.1"/>
    </source>
</evidence>
<dbReference type="Pfam" id="PF23004">
    <property type="entry name" value="PHDvar_NSD"/>
    <property type="match status" value="1"/>
</dbReference>
<evidence type="ECO:0000256" key="18">
    <source>
        <dbReference type="SAM" id="MobiDB-lite"/>
    </source>
</evidence>
<evidence type="ECO:0000259" key="23">
    <source>
        <dbReference type="PROSITE" id="PS51215"/>
    </source>
</evidence>
<dbReference type="FunFam" id="2.170.270.10:FF:000002">
    <property type="entry name" value="Histone-lysine N-methyltransferase"/>
    <property type="match status" value="1"/>
</dbReference>
<dbReference type="Proteomes" id="UP001431783">
    <property type="component" value="Unassembled WGS sequence"/>
</dbReference>
<feature type="domain" description="SET" evidence="20">
    <location>
        <begin position="2911"/>
        <end position="3028"/>
    </location>
</feature>
<dbReference type="SUPFAM" id="SSF82199">
    <property type="entry name" value="SET domain"/>
    <property type="match status" value="1"/>
</dbReference>
<feature type="domain" description="PWWP" evidence="21">
    <location>
        <begin position="1923"/>
        <end position="1976"/>
    </location>
</feature>
<dbReference type="GO" id="GO:0032259">
    <property type="term" value="P:methylation"/>
    <property type="evidence" value="ECO:0007669"/>
    <property type="project" value="UniProtKB-KW"/>
</dbReference>
<dbReference type="PANTHER" id="PTHR22884">
    <property type="entry name" value="SET DOMAIN PROTEINS"/>
    <property type="match status" value="1"/>
</dbReference>
<dbReference type="InterPro" id="IPR055197">
    <property type="entry name" value="PHDvar_NSD"/>
</dbReference>
<evidence type="ECO:0000259" key="21">
    <source>
        <dbReference type="PROSITE" id="PS50812"/>
    </source>
</evidence>
<keyword evidence="5" id="KW-0489">Methyltransferase</keyword>
<feature type="domain" description="PHD-type" evidence="19">
    <location>
        <begin position="2677"/>
        <end position="2722"/>
    </location>
</feature>
<keyword evidence="12" id="KW-0156">Chromatin regulator</keyword>
<dbReference type="Gene3D" id="2.30.30.140">
    <property type="match status" value="2"/>
</dbReference>
<dbReference type="Pfam" id="PF00856">
    <property type="entry name" value="SET"/>
    <property type="match status" value="1"/>
</dbReference>
<feature type="compositionally biased region" description="Basic residues" evidence="18">
    <location>
        <begin position="2134"/>
        <end position="2143"/>
    </location>
</feature>
<dbReference type="PROSITE" id="PS50868">
    <property type="entry name" value="POST_SET"/>
    <property type="match status" value="1"/>
</dbReference>
<dbReference type="SUPFAM" id="SSF63748">
    <property type="entry name" value="Tudor/PWWP/MBT"/>
    <property type="match status" value="2"/>
</dbReference>
<dbReference type="SUPFAM" id="SSF57903">
    <property type="entry name" value="FYVE/PHD zinc finger"/>
    <property type="match status" value="2"/>
</dbReference>
<dbReference type="Gene3D" id="2.170.270.10">
    <property type="entry name" value="SET domain"/>
    <property type="match status" value="1"/>
</dbReference>
<evidence type="ECO:0000313" key="25">
    <source>
        <dbReference type="Proteomes" id="UP001431783"/>
    </source>
</evidence>
<name>A0AAW1UGF3_9CUCU</name>
<dbReference type="InterPro" id="IPR041306">
    <property type="entry name" value="C5HCH"/>
</dbReference>
<evidence type="ECO:0000259" key="19">
    <source>
        <dbReference type="PROSITE" id="PS50016"/>
    </source>
</evidence>
<dbReference type="PROSITE" id="PS51215">
    <property type="entry name" value="AWS"/>
    <property type="match status" value="1"/>
</dbReference>
<dbReference type="PROSITE" id="PS50016">
    <property type="entry name" value="ZF_PHD_2"/>
    <property type="match status" value="1"/>
</dbReference>
<keyword evidence="7" id="KW-0949">S-adenosyl-L-methionine</keyword>
<reference evidence="24 25" key="1">
    <citation type="submission" date="2023-03" db="EMBL/GenBank/DDBJ databases">
        <title>Genome insight into feeding habits of ladybird beetles.</title>
        <authorList>
            <person name="Li H.-S."/>
            <person name="Huang Y.-H."/>
            <person name="Pang H."/>
        </authorList>
    </citation>
    <scope>NUCLEOTIDE SEQUENCE [LARGE SCALE GENOMIC DNA]</scope>
    <source>
        <strain evidence="24">SYSU_2023b</strain>
        <tissue evidence="24">Whole body</tissue>
    </source>
</reference>
<dbReference type="GO" id="GO:0016279">
    <property type="term" value="F:protein-lysine N-methyltransferase activity"/>
    <property type="evidence" value="ECO:0007669"/>
    <property type="project" value="UniProtKB-ARBA"/>
</dbReference>
<evidence type="ECO:0000256" key="8">
    <source>
        <dbReference type="ARBA" id="ARBA00022723"/>
    </source>
</evidence>
<keyword evidence="15" id="KW-0539">Nucleus</keyword>
<comment type="subcellular location">
    <subcellularLocation>
        <location evidence="2">Chromosome</location>
    </subcellularLocation>
    <subcellularLocation>
        <location evidence="1">Nucleus</location>
    </subcellularLocation>
</comment>
<dbReference type="CDD" id="cd20144">
    <property type="entry name" value="PWWP_NSD_rpt1"/>
    <property type="match status" value="1"/>
</dbReference>
<dbReference type="InterPro" id="IPR019786">
    <property type="entry name" value="Zinc_finger_PHD-type_CS"/>
</dbReference>
<dbReference type="InterPro" id="IPR001965">
    <property type="entry name" value="Znf_PHD"/>
</dbReference>
<keyword evidence="8" id="KW-0479">Metal-binding</keyword>
<dbReference type="CDD" id="cd15568">
    <property type="entry name" value="PHD5_NSD"/>
    <property type="match status" value="1"/>
</dbReference>
<feature type="domain" description="Post-SET" evidence="22">
    <location>
        <begin position="3035"/>
        <end position="3051"/>
    </location>
</feature>
<keyword evidence="25" id="KW-1185">Reference proteome</keyword>
<feature type="coiled-coil region" evidence="17">
    <location>
        <begin position="1846"/>
        <end position="1877"/>
    </location>
</feature>
<dbReference type="Gene3D" id="3.30.40.10">
    <property type="entry name" value="Zinc/RING finger domain, C3HC4 (zinc finger)"/>
    <property type="match status" value="3"/>
</dbReference>
<evidence type="ECO:0000256" key="14">
    <source>
        <dbReference type="ARBA" id="ARBA00023163"/>
    </source>
</evidence>
<dbReference type="InterPro" id="IPR001214">
    <property type="entry name" value="SET_dom"/>
</dbReference>
<keyword evidence="14" id="KW-0804">Transcription</keyword>
<feature type="region of interest" description="Disordered" evidence="18">
    <location>
        <begin position="2191"/>
        <end position="2213"/>
    </location>
</feature>
<dbReference type="GO" id="GO:0005694">
    <property type="term" value="C:chromosome"/>
    <property type="evidence" value="ECO:0007669"/>
    <property type="project" value="UniProtKB-SubCell"/>
</dbReference>
<dbReference type="CDD" id="cd05838">
    <property type="entry name" value="PWWP_NSD_rpt2"/>
    <property type="match status" value="1"/>
</dbReference>
<evidence type="ECO:0000256" key="12">
    <source>
        <dbReference type="ARBA" id="ARBA00022853"/>
    </source>
</evidence>
<gene>
    <name evidence="24" type="ORF">WA026_008655</name>
</gene>
<organism evidence="24 25">
    <name type="scientific">Henosepilachna vigintioctopunctata</name>
    <dbReference type="NCBI Taxonomy" id="420089"/>
    <lineage>
        <taxon>Eukaryota</taxon>
        <taxon>Metazoa</taxon>
        <taxon>Ecdysozoa</taxon>
        <taxon>Arthropoda</taxon>
        <taxon>Hexapoda</taxon>
        <taxon>Insecta</taxon>
        <taxon>Pterygota</taxon>
        <taxon>Neoptera</taxon>
        <taxon>Endopterygota</taxon>
        <taxon>Coleoptera</taxon>
        <taxon>Polyphaga</taxon>
        <taxon>Cucujiformia</taxon>
        <taxon>Coccinelloidea</taxon>
        <taxon>Coccinellidae</taxon>
        <taxon>Epilachninae</taxon>
        <taxon>Epilachnini</taxon>
        <taxon>Henosepilachna</taxon>
    </lineage>
</organism>
<dbReference type="EMBL" id="JARQZJ010000063">
    <property type="protein sequence ID" value="KAK9880140.1"/>
    <property type="molecule type" value="Genomic_DNA"/>
</dbReference>
<evidence type="ECO:0000256" key="2">
    <source>
        <dbReference type="ARBA" id="ARBA00004286"/>
    </source>
</evidence>
<feature type="region of interest" description="Disordered" evidence="18">
    <location>
        <begin position="2248"/>
        <end position="2272"/>
    </location>
</feature>
<dbReference type="InterPro" id="IPR011011">
    <property type="entry name" value="Znf_FYVE_PHD"/>
</dbReference>
<feature type="region of interest" description="Disordered" evidence="18">
    <location>
        <begin position="2291"/>
        <end position="2313"/>
    </location>
</feature>
<keyword evidence="3" id="KW-0158">Chromosome</keyword>
<dbReference type="InterPro" id="IPR046341">
    <property type="entry name" value="SET_dom_sf"/>
</dbReference>
<evidence type="ECO:0000256" key="3">
    <source>
        <dbReference type="ARBA" id="ARBA00022454"/>
    </source>
</evidence>
<keyword evidence="10 16" id="KW-0863">Zinc-finger</keyword>
<dbReference type="InterPro" id="IPR006560">
    <property type="entry name" value="AWS_dom"/>
</dbReference>
<dbReference type="InterPro" id="IPR013083">
    <property type="entry name" value="Znf_RING/FYVE/PHD"/>
</dbReference>
<dbReference type="GO" id="GO:0005634">
    <property type="term" value="C:nucleus"/>
    <property type="evidence" value="ECO:0007669"/>
    <property type="project" value="UniProtKB-SubCell"/>
</dbReference>
<comment type="caution">
    <text evidence="24">The sequence shown here is derived from an EMBL/GenBank/DDBJ whole genome shotgun (WGS) entry which is preliminary data.</text>
</comment>
<keyword evidence="17" id="KW-0175">Coiled coil</keyword>
<feature type="compositionally biased region" description="Basic and acidic residues" evidence="18">
    <location>
        <begin position="2259"/>
        <end position="2271"/>
    </location>
</feature>
<feature type="domain" description="PWWP" evidence="21">
    <location>
        <begin position="2727"/>
        <end position="2789"/>
    </location>
</feature>
<dbReference type="SMART" id="SM00293">
    <property type="entry name" value="PWWP"/>
    <property type="match status" value="2"/>
</dbReference>
<dbReference type="InterPro" id="IPR000313">
    <property type="entry name" value="PWWP_dom"/>
</dbReference>
<evidence type="ECO:0000256" key="7">
    <source>
        <dbReference type="ARBA" id="ARBA00022691"/>
    </source>
</evidence>
<evidence type="ECO:0000256" key="11">
    <source>
        <dbReference type="ARBA" id="ARBA00022833"/>
    </source>
</evidence>
<dbReference type="Pfam" id="PF00855">
    <property type="entry name" value="PWWP"/>
    <property type="match status" value="2"/>
</dbReference>
<evidence type="ECO:0000259" key="20">
    <source>
        <dbReference type="PROSITE" id="PS50280"/>
    </source>
</evidence>
<feature type="region of interest" description="Disordered" evidence="18">
    <location>
        <begin position="963"/>
        <end position="988"/>
    </location>
</feature>
<evidence type="ECO:0000256" key="5">
    <source>
        <dbReference type="ARBA" id="ARBA00022603"/>
    </source>
</evidence>
<dbReference type="CDD" id="cd15567">
    <property type="entry name" value="PHD4_NSD"/>
    <property type="match status" value="1"/>
</dbReference>
<dbReference type="SMART" id="SM00570">
    <property type="entry name" value="AWS"/>
    <property type="match status" value="1"/>
</dbReference>
<dbReference type="CDD" id="cd19173">
    <property type="entry name" value="SET_NSD"/>
    <property type="match status" value="1"/>
</dbReference>
<evidence type="ECO:0000256" key="15">
    <source>
        <dbReference type="ARBA" id="ARBA00023242"/>
    </source>
</evidence>
<dbReference type="InterPro" id="IPR055198">
    <property type="entry name" value="NSD_PHD"/>
</dbReference>
<evidence type="ECO:0000256" key="17">
    <source>
        <dbReference type="SAM" id="Coils"/>
    </source>
</evidence>
<dbReference type="SMART" id="SM00508">
    <property type="entry name" value="PostSET"/>
    <property type="match status" value="1"/>
</dbReference>
<evidence type="ECO:0000256" key="16">
    <source>
        <dbReference type="PROSITE-ProRule" id="PRU00146"/>
    </source>
</evidence>
<dbReference type="FunFam" id="2.30.30.140:FF:000099">
    <property type="entry name" value="Histone-lysine N-methyltransferase"/>
    <property type="match status" value="1"/>
</dbReference>
<dbReference type="CDD" id="cd15566">
    <property type="entry name" value="PHD3_NSD"/>
    <property type="match status" value="1"/>
</dbReference>
<feature type="compositionally biased region" description="Polar residues" evidence="18">
    <location>
        <begin position="2116"/>
        <end position="2133"/>
    </location>
</feature>
<accession>A0AAW1UGF3</accession>
<evidence type="ECO:0000256" key="1">
    <source>
        <dbReference type="ARBA" id="ARBA00004123"/>
    </source>
</evidence>
<dbReference type="PROSITE" id="PS50812">
    <property type="entry name" value="PWWP"/>
    <property type="match status" value="2"/>
</dbReference>
<dbReference type="InterPro" id="IPR003616">
    <property type="entry name" value="Post-SET_dom"/>
</dbReference>
<sequence length="3172" mass="361244">MELNSLTEKNLTSSNINHSFRSFQPLEENISLSPNANGLSKDITHIDLECSLFMDETSEDLSNYLNTPLPECSKSVIGNDFESKTMNHLSRNIKRKYQKNRGLKKNNKFFKSKTVDNTFMDSNEIPVINEVMRKIFRPSLDKQDIKDSPKVSLKTYSHKLKTERNIQIIETFGLPDEPLVSVLNQCIKEQDSVNLDVDKVDSNNTLLSNPYSILSGIDPTINMAHDFRRRSFSLFEDIAPSVSDSLESEVKEAFKFEETSEEEAPIPKSNMLLWSLPVQNVREPKIFLEPLNLDDQQIFKANNLSLITNKKNLLFQRLRSYSKNIEDSQVKMLNSTDEVSKTNRDEECMQSKNDVIFRDDSVKFITNSADLKIPTTLDSKHSRRSARLVNRCNDKGIHSHLNLVKDDSVVEANMQSACASLLNDRMQLRRNKSNTNLHETTNSTFEGVSNNNVKVSDVTMDEKILGNKKNSFNANNSIVESILVSPKRITRQSAQTLVEEKLLNVFTSDINVKPSRNGDDIKIEDTGHINHIRETKEIKNGNFVSPVNNLKNKKLVEHENYLSYEFEKKRNKIKCRGTMLKETTETNLADHSHTITFSNTHLCDKEKDIPTGSIKVDEMGNEKFNVEQSSAGIKTNLRRSRRGLEKILRDGVCKKIVDRNITNCVADSNSGNDICSHNSIEENIKWLGNSSYCSLQNRSYDDADLKGKQKSNDIQRISSRLRSKSVPGLRIFRKLSVKDIKDIDEDIETASSLKELDYLNMYKNNGLNLQLTNSDKISHISGSADKKKMVDHLKSPLPIKNHRKTCVKPNERSKLYFSENNSKILNDVKSSTFNKNDKCNGIQLKAENKLLKSMSKNGNQLILATVGTSVHDIKQKKKQDCATSEKNAGKTIFFSKKLLSKQKKICKTSPYSDKKPFKPISDFKNCKKKNMSTKLPKVNKTQRECKLVDEGSTELIDNLEETYKRQTHSKSPRKNQQQEQLSEKNSNVEVIFDKRQKKLKSVVAKEFHIKQGNQIGNSIKAKHVESNKLMDDSVSNSPRKNHQGNENKFCVASEECSTELKFVFEDKKEIQNFLDTPSVNKMQNKNKKLNKSSKIETPERVSCIDKQFTSDYSKKDDTLDEKLELFSEHVLDINTSKTLICPMSPTDSKSHQKHDHEFSESLAQSVETLISFKMDKILPSPIESKLNENETMVKSRENGFSSKVTIGDNLKSYLTSESIDENVINLKVSQKKSNTLDKQWINELQPKEIDKYGGFSAEDSIKSTVPMVEVTKLPMCEKVDKISNCNEILPKSTGDCLIIEDVLNSEDHLVNLKSKDNYQNQNECSEHTKNDLQKSEVMSDVSSRLFDRDIPEAPSAQDYLKSASSVESTQLPFYEKAEQDLKCNENLIQKSTEDCLILGDMPTITQEHSVNVIPKKQCQNQNEYNEHSKNNVEKSEWVSNVLNSIAFNESINSYKQKLHHCQKGEIQNGEYAKKSTSKYELILPHDFKMEESRANPLDYKIGDIVDKQHLPNLKKDESIPNNEFKLSVNKMDSIFDTKFEKKADSLKTSPTMFNRNDESRCYSAGKELGDSIDLKEYLDLGYDIHRRTSFRKILERVMAMSRLDVEGDQKEACRLQRCKSVPHEKLNSTKTSCTSAVSLSVDNTLKYPRNDKHPVMKRIDISKVKKRLDYFADPNISCSKQTNQNGTKSLHITQTSAESELTNLKYIVLSSSEMLDNHNKTENEMPSMIQKDMIPIKRKRAWFSESDQCSASIKEENARHIKMSSSLLTEAEKLKLIGMNHTASKSEKLAANEVTNVKITKDVNHHQPDRDDTLLKLFEPKMLALDSPDNKTDQTCFDEPLPKKRCMSLSKNIDKLNNELSSSMRECKSVIRKLKKKSKRGSRRLTRIPQLESNYTVEWTDANSIGSHVNSNAAKKVIYEFKVGDSIWGKVGNYPYWPCVIVLDPVTSEFKKYKSSRINPYYHVRFFGDKGKRAWTNHVIPYAGPDDLDSMANKFRREGVQTMHIRESYCIKPSQYVKWKKAVSEAETMKNESVECKLNFFKEIFCRENRVSVYEGIGDLSSIKNDSMSKVKNKKKNQIEEESGQNLRQYEKEKIPMNISSVISCISDVISKYGSSDNDCNSTQETEFLSKNSTSRRKRKKKKKDVDNGGTEDSSGDLGIELLNLPPSNMGSVIVESELNILGSLEDKLLSEESSPYETPPSSTKNDSVPDRSKIMNGKILKDTNKIEVLNHSISDINTSIDIHNSSASIQTRSRSLPRLRDSRAKDDSMSKSDCCTISYESASTSIPFSAPKLKDKKQNVDQSDSESRASDNSLVNNSVYRLSQLKKNLFRGVAKEKICQICEKSVDVVKCRGPCNGDYHIRCVENSLKVTNEKVADLFKNESVCDRDQDERNEQVQIITISSGKKLLDNVTLSPSNREISLTETQIDRKMKEIMNQIELNESYNAEFLESTDSGGDDVDYNLKQDSKSYALLKHNYRNSDRLQKSKGVFKHVTADDVSIISFTDDGTVKHKSVPDDPNAHMKETHSLEDCAYKCPFCTSSVVPVCFVCNSIMSKNGNIARQRCSLQKCGRFFHLECLNIWPQTQWSFILHEKRKSEAIDSFVCPRHVCHTCASENLGYSMGRCPNDKLVKCLRCPATYHNSYHCVPAGSQILTTTQIICPRHTQDTSRRPVTCNTVWCFVCSEGGNLICCETCPTSVHAECLPVNFMDDDSYICEDCESGRFPLYDEVVWVKCGTFRWWPAIILLPSEVPQKVEAKPHNEGDFVVKFFGTYDYFWVGRGRTFSYQEGDTGYLNSNKNRIDEAFSRALKEAADVYRLKKESKSKRDIEINNGLKPPSYVRIKVNRPVGNARVFDGNLSNTTSCDCDPREPNPCGPNTNCLNRILLTECNPDLCPSGQKCNNQCFEKREYPQVIPYRTEGRGWGLKTMEFIQKGQFIIEYVGEIIDDEEYQRRINRMHQQKDENYYFLTIDNNRMLDAGPKGNAARFMNHSCQPNCETQKWTVNGDTRVGLFAIEDIAADTELTFNYNLQCTGTDKKICKCGASNCSGYIGVKPDDHKPARKIPTEKKKRRESQEEKTNKRSCFVCGKNGDVGICSTKSCRKSYHLKCVQLEFWPDGKWSCPSHSCNICSRRTTRSCVQCTNSFCPVHSNGNVRYDSQLGFVCSEHDPDIQM</sequence>
<evidence type="ECO:0000256" key="4">
    <source>
        <dbReference type="ARBA" id="ARBA00022553"/>
    </source>
</evidence>
<feature type="compositionally biased region" description="Basic and acidic residues" evidence="18">
    <location>
        <begin position="2293"/>
        <end position="2310"/>
    </location>
</feature>
<dbReference type="CDD" id="cd15565">
    <property type="entry name" value="PHD2_NSD"/>
    <property type="match status" value="1"/>
</dbReference>
<dbReference type="Pfam" id="PF22908">
    <property type="entry name" value="PHD_NSD"/>
    <property type="match status" value="1"/>
</dbReference>
<feature type="compositionally biased region" description="Low complexity" evidence="18">
    <location>
        <begin position="2192"/>
        <end position="2204"/>
    </location>
</feature>
<evidence type="ECO:0000256" key="10">
    <source>
        <dbReference type="ARBA" id="ARBA00022771"/>
    </source>
</evidence>
<dbReference type="SMART" id="SM00317">
    <property type="entry name" value="SET"/>
    <property type="match status" value="1"/>
</dbReference>
<evidence type="ECO:0000256" key="13">
    <source>
        <dbReference type="ARBA" id="ARBA00023015"/>
    </source>
</evidence>
<feature type="domain" description="AWS" evidence="23">
    <location>
        <begin position="2859"/>
        <end position="2909"/>
    </location>
</feature>
<feature type="region of interest" description="Disordered" evidence="18">
    <location>
        <begin position="2116"/>
        <end position="2159"/>
    </location>
</feature>
<feature type="compositionally biased region" description="Polar residues" evidence="18">
    <location>
        <begin position="974"/>
        <end position="988"/>
    </location>
</feature>
<keyword evidence="6" id="KW-0808">Transferase</keyword>
<protein>
    <submittedName>
        <fullName evidence="24">Uncharacterized protein</fullName>
    </submittedName>
</protein>
<keyword evidence="4" id="KW-0597">Phosphoprotein</keyword>
<dbReference type="PROSITE" id="PS50280">
    <property type="entry name" value="SET"/>
    <property type="match status" value="1"/>
</dbReference>
<dbReference type="SMART" id="SM00249">
    <property type="entry name" value="PHD"/>
    <property type="match status" value="5"/>
</dbReference>
<dbReference type="InterPro" id="IPR019787">
    <property type="entry name" value="Znf_PHD-finger"/>
</dbReference>
<keyword evidence="9" id="KW-0677">Repeat</keyword>
<keyword evidence="11" id="KW-0862">Zinc</keyword>
<dbReference type="Pfam" id="PF17982">
    <property type="entry name" value="C5HCH"/>
    <property type="match status" value="1"/>
</dbReference>